<dbReference type="InterPro" id="IPR020846">
    <property type="entry name" value="MFS_dom"/>
</dbReference>
<dbReference type="PRINTS" id="PR00171">
    <property type="entry name" value="SUGRTRNSPORT"/>
</dbReference>
<evidence type="ECO:0000313" key="11">
    <source>
        <dbReference type="EMBL" id="KAF2204556.1"/>
    </source>
</evidence>
<comment type="similarity">
    <text evidence="2 7">Belongs to the major facilitator superfamily. Sugar transporter (TC 2.A.1.1) family.</text>
</comment>
<accession>A0A9P4JS54</accession>
<reference evidence="11" key="1">
    <citation type="journal article" date="2020" name="Stud. Mycol.">
        <title>101 Dothideomycetes genomes: a test case for predicting lifestyles and emergence of pathogens.</title>
        <authorList>
            <person name="Haridas S."/>
            <person name="Albert R."/>
            <person name="Binder M."/>
            <person name="Bloem J."/>
            <person name="Labutti K."/>
            <person name="Salamov A."/>
            <person name="Andreopoulos B."/>
            <person name="Baker S."/>
            <person name="Barry K."/>
            <person name="Bills G."/>
            <person name="Bluhm B."/>
            <person name="Cannon C."/>
            <person name="Castanera R."/>
            <person name="Culley D."/>
            <person name="Daum C."/>
            <person name="Ezra D."/>
            <person name="Gonzalez J."/>
            <person name="Henrissat B."/>
            <person name="Kuo A."/>
            <person name="Liang C."/>
            <person name="Lipzen A."/>
            <person name="Lutzoni F."/>
            <person name="Magnuson J."/>
            <person name="Mondo S."/>
            <person name="Nolan M."/>
            <person name="Ohm R."/>
            <person name="Pangilinan J."/>
            <person name="Park H.-J."/>
            <person name="Ramirez L."/>
            <person name="Alfaro M."/>
            <person name="Sun H."/>
            <person name="Tritt A."/>
            <person name="Yoshinaga Y."/>
            <person name="Zwiers L.-H."/>
            <person name="Turgeon B."/>
            <person name="Goodwin S."/>
            <person name="Spatafora J."/>
            <person name="Crous P."/>
            <person name="Grigoriev I."/>
        </authorList>
    </citation>
    <scope>NUCLEOTIDE SEQUENCE</scope>
    <source>
        <strain evidence="11">ATCC 74209</strain>
    </source>
</reference>
<dbReference type="NCBIfam" id="TIGR00879">
    <property type="entry name" value="SP"/>
    <property type="match status" value="1"/>
</dbReference>
<dbReference type="SUPFAM" id="SSF103473">
    <property type="entry name" value="MFS general substrate transporter"/>
    <property type="match status" value="1"/>
</dbReference>
<evidence type="ECO:0000256" key="1">
    <source>
        <dbReference type="ARBA" id="ARBA00004141"/>
    </source>
</evidence>
<keyword evidence="11" id="KW-0762">Sugar transport</keyword>
<evidence type="ECO:0000256" key="3">
    <source>
        <dbReference type="ARBA" id="ARBA00022448"/>
    </source>
</evidence>
<feature type="transmembrane region" description="Helical" evidence="9">
    <location>
        <begin position="93"/>
        <end position="118"/>
    </location>
</feature>
<keyword evidence="4 9" id="KW-0812">Transmembrane</keyword>
<keyword evidence="12" id="KW-1185">Reference proteome</keyword>
<feature type="region of interest" description="Disordered" evidence="8">
    <location>
        <begin position="511"/>
        <end position="531"/>
    </location>
</feature>
<feature type="domain" description="Major facilitator superfamily (MFS) profile" evidence="10">
    <location>
        <begin position="20"/>
        <end position="466"/>
    </location>
</feature>
<evidence type="ECO:0000256" key="4">
    <source>
        <dbReference type="ARBA" id="ARBA00022692"/>
    </source>
</evidence>
<keyword evidence="6 9" id="KW-0472">Membrane</keyword>
<dbReference type="InterPro" id="IPR003663">
    <property type="entry name" value="Sugar/inositol_transpt"/>
</dbReference>
<protein>
    <submittedName>
        <fullName evidence="11">Sugar transporter</fullName>
    </submittedName>
</protein>
<dbReference type="Proteomes" id="UP000799536">
    <property type="component" value="Unassembled WGS sequence"/>
</dbReference>
<evidence type="ECO:0000256" key="7">
    <source>
        <dbReference type="RuleBase" id="RU003346"/>
    </source>
</evidence>
<organism evidence="11 12">
    <name type="scientific">Delitschia confertaspora ATCC 74209</name>
    <dbReference type="NCBI Taxonomy" id="1513339"/>
    <lineage>
        <taxon>Eukaryota</taxon>
        <taxon>Fungi</taxon>
        <taxon>Dikarya</taxon>
        <taxon>Ascomycota</taxon>
        <taxon>Pezizomycotina</taxon>
        <taxon>Dothideomycetes</taxon>
        <taxon>Pleosporomycetidae</taxon>
        <taxon>Pleosporales</taxon>
        <taxon>Delitschiaceae</taxon>
        <taxon>Delitschia</taxon>
    </lineage>
</organism>
<sequence length="531" mass="59455">MFKPKQPWFGLKGNGLTLWITIACGIDMTLFGYDQGVFSGVVISNDYLNVHNLKGPNKTDLLSIITAIYDIGCFLGALAAFTIGERMGRKKTILIGTTILAIGAALQTSSFSVAHMLVGRIVAGIGNGINTSTAPVWQVETSTANWRGKLVILEMALNIFGFMLSNWVNYGLYFAGGALSWRLPLALQFLFIVPLYFTVPWLPESPRWLIAHDRDDEAKPILADLENKSVDDPFVKAQYQEIRFGVEYERQNAIRWRDILRGRTQPGTKTIRRLLLGAGTQAMQQFGGINIMSYYMPTLLIQSVGMTEQMSRLIAALSSIPYLFAATIATPLVERSGRRVMMMASTFVQFFCFLLLTILLYYTNKPGYTHGAIVGKASVVWFFVYYMGFGLGMLGIPWLYPTEINSLPMRTKGAAVATAVNWITNFVVVEITPKGVQNLGWRFYIIWTVFNAAFLPVIYLFYPETSARTLEDLDAYYREDPPLIVAGDNGSTNPRRPAKFIEREAEDVERAKHKDEGLVKRPSHTVDMKEG</sequence>
<dbReference type="InterPro" id="IPR036259">
    <property type="entry name" value="MFS_trans_sf"/>
</dbReference>
<feature type="transmembrane region" description="Helical" evidence="9">
    <location>
        <begin position="444"/>
        <end position="462"/>
    </location>
</feature>
<evidence type="ECO:0000256" key="9">
    <source>
        <dbReference type="SAM" id="Phobius"/>
    </source>
</evidence>
<dbReference type="OrthoDB" id="6339427at2759"/>
<dbReference type="PANTHER" id="PTHR48022">
    <property type="entry name" value="PLASTIDIC GLUCOSE TRANSPORTER 4"/>
    <property type="match status" value="1"/>
</dbReference>
<feature type="transmembrane region" description="Helical" evidence="9">
    <location>
        <begin position="340"/>
        <end position="362"/>
    </location>
</feature>
<dbReference type="PROSITE" id="PS50850">
    <property type="entry name" value="MFS"/>
    <property type="match status" value="1"/>
</dbReference>
<evidence type="ECO:0000256" key="2">
    <source>
        <dbReference type="ARBA" id="ARBA00010992"/>
    </source>
</evidence>
<dbReference type="PROSITE" id="PS51257">
    <property type="entry name" value="PROKAR_LIPOPROTEIN"/>
    <property type="match status" value="1"/>
</dbReference>
<evidence type="ECO:0000256" key="8">
    <source>
        <dbReference type="SAM" id="MobiDB-lite"/>
    </source>
</evidence>
<dbReference type="Pfam" id="PF00083">
    <property type="entry name" value="Sugar_tr"/>
    <property type="match status" value="1"/>
</dbReference>
<dbReference type="PANTHER" id="PTHR48022:SF26">
    <property type="entry name" value="MAJOR FACILITATOR SUPERFAMILY (MFS) PROFILE DOMAIN-CONTAINING PROTEIN-RELATED"/>
    <property type="match status" value="1"/>
</dbReference>
<dbReference type="InterPro" id="IPR005828">
    <property type="entry name" value="MFS_sugar_transport-like"/>
</dbReference>
<feature type="transmembrane region" description="Helical" evidence="9">
    <location>
        <begin position="150"/>
        <end position="173"/>
    </location>
</feature>
<evidence type="ECO:0000256" key="6">
    <source>
        <dbReference type="ARBA" id="ARBA00023136"/>
    </source>
</evidence>
<evidence type="ECO:0000313" key="12">
    <source>
        <dbReference type="Proteomes" id="UP000799536"/>
    </source>
</evidence>
<comment type="caution">
    <text evidence="11">The sequence shown here is derived from an EMBL/GenBank/DDBJ whole genome shotgun (WGS) entry which is preliminary data.</text>
</comment>
<proteinExistence type="inferred from homology"/>
<feature type="transmembrane region" description="Helical" evidence="9">
    <location>
        <begin position="382"/>
        <end position="401"/>
    </location>
</feature>
<dbReference type="Gene3D" id="1.20.1250.20">
    <property type="entry name" value="MFS general substrate transporter like domains"/>
    <property type="match status" value="1"/>
</dbReference>
<name>A0A9P4JS54_9PLEO</name>
<comment type="subcellular location">
    <subcellularLocation>
        <location evidence="1">Membrane</location>
        <topology evidence="1">Multi-pass membrane protein</topology>
    </subcellularLocation>
</comment>
<dbReference type="GO" id="GO:0016020">
    <property type="term" value="C:membrane"/>
    <property type="evidence" value="ECO:0007669"/>
    <property type="project" value="UniProtKB-SubCell"/>
</dbReference>
<dbReference type="GO" id="GO:0005351">
    <property type="term" value="F:carbohydrate:proton symporter activity"/>
    <property type="evidence" value="ECO:0007669"/>
    <property type="project" value="TreeGrafter"/>
</dbReference>
<keyword evidence="3 7" id="KW-0813">Transport</keyword>
<dbReference type="InterPro" id="IPR050360">
    <property type="entry name" value="MFS_Sugar_Transporters"/>
</dbReference>
<feature type="transmembrane region" description="Helical" evidence="9">
    <location>
        <begin position="313"/>
        <end position="333"/>
    </location>
</feature>
<feature type="transmembrane region" description="Helical" evidence="9">
    <location>
        <begin position="185"/>
        <end position="202"/>
    </location>
</feature>
<evidence type="ECO:0000259" key="10">
    <source>
        <dbReference type="PROSITE" id="PS50850"/>
    </source>
</evidence>
<feature type="transmembrane region" description="Helical" evidence="9">
    <location>
        <begin position="61"/>
        <end position="81"/>
    </location>
</feature>
<gene>
    <name evidence="11" type="ORF">GQ43DRAFT_409216</name>
</gene>
<keyword evidence="5 9" id="KW-1133">Transmembrane helix</keyword>
<dbReference type="EMBL" id="ML993873">
    <property type="protein sequence ID" value="KAF2204556.1"/>
    <property type="molecule type" value="Genomic_DNA"/>
</dbReference>
<dbReference type="FunFam" id="1.20.1250.20:FF:000061">
    <property type="entry name" value="MFS sugar transporter"/>
    <property type="match status" value="1"/>
</dbReference>
<dbReference type="AlphaFoldDB" id="A0A9P4JS54"/>
<evidence type="ECO:0000256" key="5">
    <source>
        <dbReference type="ARBA" id="ARBA00022989"/>
    </source>
</evidence>